<dbReference type="Gene3D" id="3.30.160.60">
    <property type="entry name" value="Classic Zinc Finger"/>
    <property type="match status" value="4"/>
</dbReference>
<feature type="domain" description="BTB" evidence="7">
    <location>
        <begin position="34"/>
        <end position="101"/>
    </location>
</feature>
<evidence type="ECO:0000259" key="8">
    <source>
        <dbReference type="PROSITE" id="PS50157"/>
    </source>
</evidence>
<feature type="compositionally biased region" description="Basic residues" evidence="6">
    <location>
        <begin position="477"/>
        <end position="497"/>
    </location>
</feature>
<evidence type="ECO:0000256" key="4">
    <source>
        <dbReference type="ARBA" id="ARBA00022833"/>
    </source>
</evidence>
<feature type="domain" description="C2H2-type" evidence="8">
    <location>
        <begin position="456"/>
        <end position="491"/>
    </location>
</feature>
<dbReference type="PROSITE" id="PS50157">
    <property type="entry name" value="ZINC_FINGER_C2H2_2"/>
    <property type="match status" value="4"/>
</dbReference>
<dbReference type="OrthoDB" id="8922241at2759"/>
<feature type="domain" description="C2H2-type" evidence="8">
    <location>
        <begin position="428"/>
        <end position="455"/>
    </location>
</feature>
<dbReference type="InterPro" id="IPR013087">
    <property type="entry name" value="Znf_C2H2_type"/>
</dbReference>
<reference evidence="9 10" key="1">
    <citation type="submission" date="2019-04" db="EMBL/GenBank/DDBJ databases">
        <authorList>
            <consortium name="Wellcome Sanger Institute Data Sharing"/>
        </authorList>
    </citation>
    <scope>NUCLEOTIDE SEQUENCE [LARGE SCALE GENOMIC DNA]</scope>
</reference>
<dbReference type="InterPro" id="IPR036236">
    <property type="entry name" value="Znf_C2H2_sf"/>
</dbReference>
<protein>
    <submittedName>
        <fullName evidence="9">Zinc finger and BTB domain containing 7C</fullName>
    </submittedName>
</protein>
<dbReference type="InterPro" id="IPR050457">
    <property type="entry name" value="ZnFinger_BTB_dom_contain"/>
</dbReference>
<keyword evidence="10" id="KW-1185">Reference proteome</keyword>
<organism evidence="9 10">
    <name type="scientific">Scleropages formosus</name>
    <name type="common">Asian bonytongue</name>
    <name type="synonym">Osteoglossum formosum</name>
    <dbReference type="NCBI Taxonomy" id="113540"/>
    <lineage>
        <taxon>Eukaryota</taxon>
        <taxon>Metazoa</taxon>
        <taxon>Chordata</taxon>
        <taxon>Craniata</taxon>
        <taxon>Vertebrata</taxon>
        <taxon>Euteleostomi</taxon>
        <taxon>Actinopterygii</taxon>
        <taxon>Neopterygii</taxon>
        <taxon>Teleostei</taxon>
        <taxon>Osteoglossocephala</taxon>
        <taxon>Osteoglossomorpha</taxon>
        <taxon>Osteoglossiformes</taxon>
        <taxon>Osteoglossidae</taxon>
        <taxon>Scleropages</taxon>
    </lineage>
</organism>
<sequence>MVSREVERIGIPFPNHSSEVLCTLNEQRQKGLLCDVVLAVGEHEYQAHRAILAACSQYFKKLFTTDTGDAWHSVYEIDFVNAEPLAAILEFVYTSTLTVTACSIREVLIAAQMLDIPCIVSVCLEIMDSTAGEDEEEDRESEQGQGAEDGELEDEESREEEEYSSEKSTPVTEEQSCDDIGQTQDSPPSTSPSEGLSDDSQVPASTVVAGDENIDPKDPEVRAIRDFSIDALLQEGLYPKLSASDRTPLFSGFFPPLWNPEFPGFPQITDHSPLLPPYHRELECPPLDLGVKKEAVKEEMQEEFHPSLFHNDFLKHFIGAGLNMADSNHIGSIKDEADLSSYLSFLSASHLGTFLPPWQLVEDRKMKPKASQQCPICNKVIQGAGKLPRHMRTHTGEKPYVCTICEVRFTRQDKLKIHMRKHTGERPYICLHCNSKFVHNYDLKNHLRIHTGVRPYQCEHCTKSFTRSDHLHRHVKRQSCRVTHPRRGRRPASRRPSHPLYLPTAPHSESGCLTMNDRFLPTSRNTTRPGFVGPHQLIHGETMALENLDSSERRSLEPRLLDRNQDGENERRRGVFAFTVAHDDVLSSQPLYPPWAMRLDHSHPLPQVTT</sequence>
<dbReference type="PANTHER" id="PTHR46105:SF7">
    <property type="entry name" value="ZINC FINGER AND BTB DOMAIN-CONTAINING PROTEIN 7C"/>
    <property type="match status" value="1"/>
</dbReference>
<dbReference type="PANTHER" id="PTHR46105">
    <property type="entry name" value="AGAP004733-PA"/>
    <property type="match status" value="1"/>
</dbReference>
<dbReference type="SMART" id="SM00355">
    <property type="entry name" value="ZnF_C2H2"/>
    <property type="match status" value="4"/>
</dbReference>
<name>A0A8C9WDQ1_SCLFO</name>
<evidence type="ECO:0000313" key="9">
    <source>
        <dbReference type="Ensembl" id="ENSSFOP00015072311.1"/>
    </source>
</evidence>
<proteinExistence type="predicted"/>
<dbReference type="FunFam" id="3.30.160.60:FF:000572">
    <property type="entry name" value="Zinc finger and BTB domain containing 7C"/>
    <property type="match status" value="1"/>
</dbReference>
<evidence type="ECO:0000256" key="5">
    <source>
        <dbReference type="PROSITE-ProRule" id="PRU00042"/>
    </source>
</evidence>
<feature type="domain" description="C2H2-type" evidence="8">
    <location>
        <begin position="400"/>
        <end position="427"/>
    </location>
</feature>
<dbReference type="GeneTree" id="ENSGT00940000159814"/>
<dbReference type="Proteomes" id="UP000694397">
    <property type="component" value="Chromosome 12"/>
</dbReference>
<dbReference type="Pfam" id="PF00651">
    <property type="entry name" value="BTB"/>
    <property type="match status" value="1"/>
</dbReference>
<evidence type="ECO:0000256" key="6">
    <source>
        <dbReference type="SAM" id="MobiDB-lite"/>
    </source>
</evidence>
<keyword evidence="4" id="KW-0862">Zinc</keyword>
<keyword evidence="3 5" id="KW-0863">Zinc-finger</keyword>
<dbReference type="PROSITE" id="PS00028">
    <property type="entry name" value="ZINC_FINGER_C2H2_1"/>
    <property type="match status" value="3"/>
</dbReference>
<feature type="compositionally biased region" description="Acidic residues" evidence="6">
    <location>
        <begin position="131"/>
        <end position="140"/>
    </location>
</feature>
<dbReference type="Ensembl" id="ENSSFOT00015057052.1">
    <property type="protein sequence ID" value="ENSSFOP00015072311.1"/>
    <property type="gene ID" value="ENSSFOG00015032481.1"/>
</dbReference>
<evidence type="ECO:0000256" key="2">
    <source>
        <dbReference type="ARBA" id="ARBA00022737"/>
    </source>
</evidence>
<dbReference type="GO" id="GO:0000981">
    <property type="term" value="F:DNA-binding transcription factor activity, RNA polymerase II-specific"/>
    <property type="evidence" value="ECO:0007669"/>
    <property type="project" value="TreeGrafter"/>
</dbReference>
<reference evidence="9" key="2">
    <citation type="submission" date="2025-08" db="UniProtKB">
        <authorList>
            <consortium name="Ensembl"/>
        </authorList>
    </citation>
    <scope>IDENTIFICATION</scope>
</reference>
<keyword evidence="2" id="KW-0677">Repeat</keyword>
<evidence type="ECO:0000313" key="10">
    <source>
        <dbReference type="Proteomes" id="UP000694397"/>
    </source>
</evidence>
<dbReference type="SUPFAM" id="SSF54695">
    <property type="entry name" value="POZ domain"/>
    <property type="match status" value="1"/>
</dbReference>
<dbReference type="FunFam" id="3.30.160.60:FF:000115">
    <property type="entry name" value="Zinc finger and BTB domain containing 7C"/>
    <property type="match status" value="1"/>
</dbReference>
<dbReference type="Pfam" id="PF00096">
    <property type="entry name" value="zf-C2H2"/>
    <property type="match status" value="2"/>
</dbReference>
<feature type="region of interest" description="Disordered" evidence="6">
    <location>
        <begin position="130"/>
        <end position="218"/>
    </location>
</feature>
<dbReference type="FunFam" id="3.30.160.60:FF:001290">
    <property type="entry name" value="Zinc finger 45-like"/>
    <property type="match status" value="1"/>
</dbReference>
<dbReference type="SUPFAM" id="SSF57667">
    <property type="entry name" value="beta-beta-alpha zinc fingers"/>
    <property type="match status" value="2"/>
</dbReference>
<dbReference type="InterPro" id="IPR000210">
    <property type="entry name" value="BTB/POZ_dom"/>
</dbReference>
<gene>
    <name evidence="9" type="primary">ZBTB7C</name>
    <name evidence="9" type="synonym">LOC108929454</name>
</gene>
<dbReference type="GO" id="GO:0000978">
    <property type="term" value="F:RNA polymerase II cis-regulatory region sequence-specific DNA binding"/>
    <property type="evidence" value="ECO:0007669"/>
    <property type="project" value="TreeGrafter"/>
</dbReference>
<dbReference type="AlphaFoldDB" id="A0A8C9WDQ1"/>
<keyword evidence="1" id="KW-0479">Metal-binding</keyword>
<accession>A0A8C9WDQ1</accession>
<dbReference type="SMART" id="SM00225">
    <property type="entry name" value="BTB"/>
    <property type="match status" value="1"/>
</dbReference>
<dbReference type="KEGG" id="sfm:108929454"/>
<feature type="region of interest" description="Disordered" evidence="6">
    <location>
        <begin position="477"/>
        <end position="507"/>
    </location>
</feature>
<reference evidence="9" key="3">
    <citation type="submission" date="2025-09" db="UniProtKB">
        <authorList>
            <consortium name="Ensembl"/>
        </authorList>
    </citation>
    <scope>IDENTIFICATION</scope>
</reference>
<dbReference type="InterPro" id="IPR011333">
    <property type="entry name" value="SKP1/BTB/POZ_sf"/>
</dbReference>
<feature type="compositionally biased region" description="Acidic residues" evidence="6">
    <location>
        <begin position="148"/>
        <end position="163"/>
    </location>
</feature>
<dbReference type="Gene3D" id="3.30.710.10">
    <property type="entry name" value="Potassium Channel Kv1.1, Chain A"/>
    <property type="match status" value="1"/>
</dbReference>
<feature type="domain" description="C2H2-type" evidence="8">
    <location>
        <begin position="372"/>
        <end position="399"/>
    </location>
</feature>
<evidence type="ECO:0000256" key="3">
    <source>
        <dbReference type="ARBA" id="ARBA00022771"/>
    </source>
</evidence>
<evidence type="ECO:0000256" key="1">
    <source>
        <dbReference type="ARBA" id="ARBA00022723"/>
    </source>
</evidence>
<evidence type="ECO:0000259" key="7">
    <source>
        <dbReference type="PROSITE" id="PS50097"/>
    </source>
</evidence>
<dbReference type="GO" id="GO:0008270">
    <property type="term" value="F:zinc ion binding"/>
    <property type="evidence" value="ECO:0007669"/>
    <property type="project" value="UniProtKB-KW"/>
</dbReference>
<dbReference type="PROSITE" id="PS50097">
    <property type="entry name" value="BTB"/>
    <property type="match status" value="1"/>
</dbReference>
<dbReference type="FunFam" id="3.30.160.60:FF:000259">
    <property type="entry name" value="Zinc finger and BTB domain containing 7C"/>
    <property type="match status" value="1"/>
</dbReference>